<evidence type="ECO:0000313" key="11">
    <source>
        <dbReference type="Proteomes" id="UP000001727"/>
    </source>
</evidence>
<evidence type="ECO:0000256" key="6">
    <source>
        <dbReference type="ARBA" id="ARBA00022989"/>
    </source>
</evidence>
<feature type="transmembrane region" description="Helical" evidence="9">
    <location>
        <begin position="1142"/>
        <end position="1167"/>
    </location>
</feature>
<dbReference type="PRINTS" id="PR01806">
    <property type="entry name" value="VIRFACTRMVIN"/>
</dbReference>
<feature type="region of interest" description="Disordered" evidence="8">
    <location>
        <begin position="1"/>
        <end position="106"/>
    </location>
</feature>
<feature type="transmembrane region" description="Helical" evidence="9">
    <location>
        <begin position="641"/>
        <end position="665"/>
    </location>
</feature>
<accession>B1VJ26</accession>
<evidence type="ECO:0000256" key="9">
    <source>
        <dbReference type="SAM" id="Phobius"/>
    </source>
</evidence>
<dbReference type="GO" id="GO:0009252">
    <property type="term" value="P:peptidoglycan biosynthetic process"/>
    <property type="evidence" value="ECO:0007669"/>
    <property type="project" value="UniProtKB-KW"/>
</dbReference>
<dbReference type="eggNOG" id="COG0728">
    <property type="taxonomic scope" value="Bacteria"/>
</dbReference>
<keyword evidence="4" id="KW-0133">Cell shape</keyword>
<feature type="region of interest" description="Disordered" evidence="8">
    <location>
        <begin position="118"/>
        <end position="146"/>
    </location>
</feature>
<feature type="compositionally biased region" description="Acidic residues" evidence="8">
    <location>
        <begin position="1406"/>
        <end position="1419"/>
    </location>
</feature>
<feature type="region of interest" description="Disordered" evidence="8">
    <location>
        <begin position="1459"/>
        <end position="1493"/>
    </location>
</feature>
<dbReference type="Pfam" id="PF03023">
    <property type="entry name" value="MurJ"/>
    <property type="match status" value="1"/>
</dbReference>
<dbReference type="KEGG" id="cur:cu2015"/>
<feature type="compositionally biased region" description="Basic and acidic residues" evidence="8">
    <location>
        <begin position="92"/>
        <end position="106"/>
    </location>
</feature>
<dbReference type="GO" id="GO:0034204">
    <property type="term" value="P:lipid translocation"/>
    <property type="evidence" value="ECO:0007669"/>
    <property type="project" value="TreeGrafter"/>
</dbReference>
<feature type="transmembrane region" description="Helical" evidence="9">
    <location>
        <begin position="244"/>
        <end position="265"/>
    </location>
</feature>
<evidence type="ECO:0000256" key="3">
    <source>
        <dbReference type="ARBA" id="ARBA00022692"/>
    </source>
</evidence>
<evidence type="ECO:0000256" key="5">
    <source>
        <dbReference type="ARBA" id="ARBA00022984"/>
    </source>
</evidence>
<proteinExistence type="predicted"/>
<feature type="compositionally biased region" description="Low complexity" evidence="8">
    <location>
        <begin position="78"/>
        <end position="90"/>
    </location>
</feature>
<feature type="transmembrane region" description="Helical" evidence="9">
    <location>
        <begin position="612"/>
        <end position="635"/>
    </location>
</feature>
<keyword evidence="2" id="KW-1003">Cell membrane</keyword>
<feature type="transmembrane region" description="Helical" evidence="9">
    <location>
        <begin position="716"/>
        <end position="735"/>
    </location>
</feature>
<dbReference type="RefSeq" id="WP_012361239.1">
    <property type="nucleotide sequence ID" value="NC_010545.1"/>
</dbReference>
<dbReference type="GO" id="GO:0005886">
    <property type="term" value="C:plasma membrane"/>
    <property type="evidence" value="ECO:0007669"/>
    <property type="project" value="UniProtKB-SubCell"/>
</dbReference>
<comment type="subcellular location">
    <subcellularLocation>
        <location evidence="1">Cell membrane</location>
        <topology evidence="1">Multi-pass membrane protein</topology>
    </subcellularLocation>
</comment>
<feature type="compositionally biased region" description="Polar residues" evidence="8">
    <location>
        <begin position="1"/>
        <end position="10"/>
    </location>
</feature>
<reference evidence="10 11" key="1">
    <citation type="journal article" date="2008" name="J. Biotechnol.">
        <title>The lifestyle of Corynebacterium urealyticum derived from its complete genome sequence established by pyrosequencing.</title>
        <authorList>
            <person name="Tauch A."/>
            <person name="Trost E."/>
            <person name="Tilker A."/>
            <person name="Ludewig U."/>
            <person name="Schneiker S."/>
            <person name="Goesmann A."/>
            <person name="Arnold W."/>
            <person name="Bekel T."/>
            <person name="Brinkrolf K."/>
            <person name="Brune I."/>
            <person name="Goetker S."/>
            <person name="Kalinowski J."/>
            <person name="Kamp P.-B."/>
            <person name="Lobo F.P."/>
            <person name="Viehoever P."/>
            <person name="Weisshaar B."/>
            <person name="Soriano F."/>
            <person name="Droege M."/>
            <person name="Puehler A."/>
        </authorList>
    </citation>
    <scope>NUCLEOTIDE SEQUENCE [LARGE SCALE GENOMIC DNA]</scope>
    <source>
        <strain evidence="11">ATCC 43042 / DSM 7109</strain>
    </source>
</reference>
<feature type="compositionally biased region" description="Low complexity" evidence="8">
    <location>
        <begin position="1468"/>
        <end position="1487"/>
    </location>
</feature>
<feature type="transmembrane region" description="Helical" evidence="9">
    <location>
        <begin position="580"/>
        <end position="600"/>
    </location>
</feature>
<organism evidence="10 11">
    <name type="scientific">Corynebacterium urealyticum (strain ATCC 43042 / DSM 7109)</name>
    <dbReference type="NCBI Taxonomy" id="504474"/>
    <lineage>
        <taxon>Bacteria</taxon>
        <taxon>Bacillati</taxon>
        <taxon>Actinomycetota</taxon>
        <taxon>Actinomycetes</taxon>
        <taxon>Mycobacteriales</taxon>
        <taxon>Corynebacteriaceae</taxon>
        <taxon>Corynebacterium</taxon>
    </lineage>
</organism>
<feature type="region of interest" description="Disordered" evidence="8">
    <location>
        <begin position="1059"/>
        <end position="1102"/>
    </location>
</feature>
<dbReference type="EMBL" id="AM942444">
    <property type="protein sequence ID" value="CAQ05972.1"/>
    <property type="molecule type" value="Genomic_DNA"/>
</dbReference>
<evidence type="ECO:0000256" key="7">
    <source>
        <dbReference type="ARBA" id="ARBA00023136"/>
    </source>
</evidence>
<feature type="compositionally biased region" description="Low complexity" evidence="8">
    <location>
        <begin position="1307"/>
        <end position="1335"/>
    </location>
</feature>
<evidence type="ECO:0000256" key="1">
    <source>
        <dbReference type="ARBA" id="ARBA00004651"/>
    </source>
</evidence>
<feature type="transmembrane region" description="Helical" evidence="9">
    <location>
        <begin position="460"/>
        <end position="480"/>
    </location>
</feature>
<keyword evidence="6 9" id="KW-1133">Transmembrane helix</keyword>
<dbReference type="InterPro" id="IPR004268">
    <property type="entry name" value="MurJ"/>
</dbReference>
<dbReference type="PANTHER" id="PTHR47019:SF1">
    <property type="entry name" value="LIPID II FLIPPASE MURJ"/>
    <property type="match status" value="1"/>
</dbReference>
<feature type="compositionally biased region" description="Low complexity" evidence="8">
    <location>
        <begin position="1287"/>
        <end position="1298"/>
    </location>
</feature>
<dbReference type="InterPro" id="IPR051050">
    <property type="entry name" value="Lipid_II_flippase_MurJ/MviN"/>
</dbReference>
<feature type="transmembrane region" description="Helical" evidence="9">
    <location>
        <begin position="677"/>
        <end position="696"/>
    </location>
</feature>
<evidence type="ECO:0000256" key="8">
    <source>
        <dbReference type="SAM" id="MobiDB-lite"/>
    </source>
</evidence>
<keyword evidence="5" id="KW-0573">Peptidoglycan synthesis</keyword>
<feature type="transmembrane region" description="Helical" evidence="9">
    <location>
        <begin position="311"/>
        <end position="330"/>
    </location>
</feature>
<evidence type="ECO:0000256" key="4">
    <source>
        <dbReference type="ARBA" id="ARBA00022960"/>
    </source>
</evidence>
<dbReference type="GeneID" id="60604790"/>
<dbReference type="GO" id="GO:0015648">
    <property type="term" value="F:lipid-linked peptidoglycan transporter activity"/>
    <property type="evidence" value="ECO:0007669"/>
    <property type="project" value="TreeGrafter"/>
</dbReference>
<feature type="transmembrane region" description="Helical" evidence="9">
    <location>
        <begin position="271"/>
        <end position="290"/>
    </location>
</feature>
<dbReference type="Gene3D" id="1.10.510.10">
    <property type="entry name" value="Transferase(Phosphotransferase) domain 1"/>
    <property type="match status" value="1"/>
</dbReference>
<feature type="transmembrane region" description="Helical" evidence="9">
    <location>
        <begin position="419"/>
        <end position="440"/>
    </location>
</feature>
<protein>
    <submittedName>
        <fullName evidence="10">Putative membrane protein</fullName>
    </submittedName>
</protein>
<feature type="transmembrane region" description="Helical" evidence="9">
    <location>
        <begin position="544"/>
        <end position="568"/>
    </location>
</feature>
<dbReference type="CDD" id="cd13123">
    <property type="entry name" value="MATE_MurJ_like"/>
    <property type="match status" value="1"/>
</dbReference>
<keyword evidence="11" id="KW-1185">Reference proteome</keyword>
<feature type="transmembrane region" description="Helical" evidence="9">
    <location>
        <begin position="342"/>
        <end position="368"/>
    </location>
</feature>
<dbReference type="Gene3D" id="3.30.200.20">
    <property type="entry name" value="Phosphorylase Kinase, domain 1"/>
    <property type="match status" value="1"/>
</dbReference>
<name>B1VJ26_CORU7</name>
<gene>
    <name evidence="10" type="ordered locus">cu2015</name>
</gene>
<evidence type="ECO:0000256" key="2">
    <source>
        <dbReference type="ARBA" id="ARBA00022475"/>
    </source>
</evidence>
<sequence length="1493" mass="156374">MWTMMDSVTNPDVPEDSADSAGHGSTPPTKPPAGQRGRFIEARPPALAPQAREEANTPETTDDYSSLSVAPSQHGQEPENTTPEAPAAPAVDFRRPASEIHLGNERHAYDQYEFGLAGELGHSADPGADPAGRQYRASSQPARTSARALAGAGVGAAASRGAASRAAASAGTAGTNAPEHTATPAVTATTGGGDVPPEEDTPTDRTAAAAAEQDKQNEQPSDADVVRTGGSMAIATLLSRITGFLRTVLIGSALGAAVASAFNTANTLPNLITELVLGAVLTSLVVPVLVRAEKEDPDRGEAFIRRLLTMTFSITVIITLLAVGAAPWLIRLTLDQDGQVNVQMATMFAYLVLPQIFFYAMFAVFMAVLNTKGVFKPGAWAPVVNNLVTITVLGGYLLLPEDTKLQPTDHVTISDPHVLLLGLGTTLGVVFQALIMVPYLRKAGINLRPLWGVDERLKNFAGMGVAIVLYVAISQVGWAVNNQIASSASGDAPTIYMNAWQLLQMPYGVIGVTLLTAVMPRLSRNAADGDDKAVVRDLTVASRLTMFAMIPIIVFMTAFGGIIGPALFAYRSFSMETASVLGWTVSFSAFTLIPYSLVLLHLRVFYAREEVWTPTFIIAGITITKIALVSIAPFIATEPRLVVVLLGAANGFGFVTGAIIGVLLLRRSLGNLNSGEVMRTSIWAFGASLVGALVAWLVDLALTNTIITPGQNPGFLIRLLITGPVFLIATGVVMARSKLPEVLTVGSALSRVPGIGRFFSGRQAEEELGSAAERMVPAPLGPAEAAREAAVANSLLPPLPPLSAGRVRGPRLVPGAPILDGRYRLLADHGGSTAARFWQARRTATGELVGLTILDPLAAVRQGKRPGEYVPNQSRLVMQIKQEMSQKSRAMMEAQEAALAHALENADDGAEGEEANPLAGLTQIQQVIDSPGSVVVVSDWTDGSALSAVADSSPDPLAVGFAVADLAEAAAEMHDHGLALGVDHRDRIRISTAGGAVLAFPGYLPNNSSAQDMQGIAAVLELLLANVPVSEIPKELLAESLAASNLSAEQRAAVISGGAANPAAARSEDTDKDADADADRNEGDHRDEGDVPPNPADRDPRELATRLRYLTSGELAINPDEAPTPQVQKTGFGVRQARLQHVAVIGGIAIGSALLIAALVASLLSVVGGGREDSPLSTDSIRSGAEGIIKREPTIVPIRNVREWMPAGAKGTLDAPEDVQLVTDGRAATKWQSDSYLSPLGRTPEATKEGIGLLVDLPTGTRIHALQLEGLAPGMKVELRRVDEATAPTDPAAPHGAAVPNKEGAKASAQPTASEEPSASETTPEGEATATTTSGNQSANLRKVPLTLDETTSLGTVTATESTMNVEFHGEDGQDVLVGQGANQKLLKALAEAKAKEAAKAGGADEASEGAESEEERAEDAEKKEQGTKPMKQLLIWITQLPEADGRATLGELRVMGTWQGQNRVDETSTAPSSPTPSSSARGSARAYPQERS</sequence>
<feature type="transmembrane region" description="Helical" evidence="9">
    <location>
        <begin position="500"/>
        <end position="523"/>
    </location>
</feature>
<feature type="region of interest" description="Disordered" evidence="8">
    <location>
        <begin position="1287"/>
        <end position="1347"/>
    </location>
</feature>
<feature type="compositionally biased region" description="Basic and acidic residues" evidence="8">
    <location>
        <begin position="1066"/>
        <end position="1089"/>
    </location>
</feature>
<feature type="region of interest" description="Disordered" evidence="8">
    <location>
        <begin position="169"/>
        <end position="225"/>
    </location>
</feature>
<dbReference type="HOGENOM" id="CLU_006797_0_1_11"/>
<keyword evidence="7 9" id="KW-0472">Membrane</keyword>
<feature type="region of interest" description="Disordered" evidence="8">
    <location>
        <begin position="1400"/>
        <end position="1433"/>
    </location>
</feature>
<keyword evidence="3 9" id="KW-0812">Transmembrane</keyword>
<feature type="compositionally biased region" description="Polar residues" evidence="8">
    <location>
        <begin position="57"/>
        <end position="75"/>
    </location>
</feature>
<evidence type="ECO:0000313" key="10">
    <source>
        <dbReference type="EMBL" id="CAQ05972.1"/>
    </source>
</evidence>
<dbReference type="PANTHER" id="PTHR47019">
    <property type="entry name" value="LIPID II FLIPPASE MURJ"/>
    <property type="match status" value="1"/>
</dbReference>
<dbReference type="STRING" id="504474.cu2015"/>
<dbReference type="GO" id="GO:0008360">
    <property type="term" value="P:regulation of cell shape"/>
    <property type="evidence" value="ECO:0007669"/>
    <property type="project" value="UniProtKB-KW"/>
</dbReference>
<dbReference type="Proteomes" id="UP000001727">
    <property type="component" value="Chromosome"/>
</dbReference>
<feature type="transmembrane region" description="Helical" evidence="9">
    <location>
        <begin position="380"/>
        <end position="399"/>
    </location>
</feature>